<keyword evidence="6 7" id="KW-0472">Membrane</keyword>
<organism evidence="9 10">
    <name type="scientific">Bhargavaea ginsengi</name>
    <dbReference type="NCBI Taxonomy" id="426757"/>
    <lineage>
        <taxon>Bacteria</taxon>
        <taxon>Bacillati</taxon>
        <taxon>Bacillota</taxon>
        <taxon>Bacilli</taxon>
        <taxon>Bacillales</taxon>
        <taxon>Caryophanaceae</taxon>
        <taxon>Bhargavaea</taxon>
    </lineage>
</organism>
<evidence type="ECO:0000313" key="10">
    <source>
        <dbReference type="Proteomes" id="UP000199200"/>
    </source>
</evidence>
<feature type="transmembrane region" description="Helical" evidence="7">
    <location>
        <begin position="125"/>
        <end position="145"/>
    </location>
</feature>
<comment type="pathway">
    <text evidence="2">Cell wall biogenesis; lipoteichoic acid biosynthesis.</text>
</comment>
<dbReference type="Gene3D" id="3.40.720.10">
    <property type="entry name" value="Alkaline Phosphatase, subunit A"/>
    <property type="match status" value="1"/>
</dbReference>
<dbReference type="Proteomes" id="UP000199200">
    <property type="component" value="Unassembled WGS sequence"/>
</dbReference>
<dbReference type="InterPro" id="IPR017850">
    <property type="entry name" value="Alkaline_phosphatase_core_sf"/>
</dbReference>
<evidence type="ECO:0000256" key="5">
    <source>
        <dbReference type="ARBA" id="ARBA00022989"/>
    </source>
</evidence>
<gene>
    <name evidence="9" type="ORF">SAMN04488127_2342</name>
</gene>
<comment type="subcellular location">
    <subcellularLocation>
        <location evidence="1">Cell membrane</location>
        <topology evidence="1">Multi-pass membrane protein</topology>
    </subcellularLocation>
</comment>
<dbReference type="AlphaFoldDB" id="A0A1H7ABD0"/>
<evidence type="ECO:0000256" key="6">
    <source>
        <dbReference type="ARBA" id="ARBA00023136"/>
    </source>
</evidence>
<evidence type="ECO:0000256" key="3">
    <source>
        <dbReference type="ARBA" id="ARBA00022475"/>
    </source>
</evidence>
<keyword evidence="9" id="KW-0808">Transferase</keyword>
<dbReference type="InterPro" id="IPR050448">
    <property type="entry name" value="OpgB/LTA_synthase_biosynth"/>
</dbReference>
<dbReference type="Pfam" id="PF00884">
    <property type="entry name" value="Sulfatase"/>
    <property type="match status" value="1"/>
</dbReference>
<accession>A0A1H7ABD0</accession>
<dbReference type="GO" id="GO:0016740">
    <property type="term" value="F:transferase activity"/>
    <property type="evidence" value="ECO:0007669"/>
    <property type="project" value="UniProtKB-KW"/>
</dbReference>
<sequence length="623" mass="71021">MNRTVKNSLVLIATVIYLAFILFFIEARLHEGIEERLEWIRTTGTTAFILNVLVVFMLFLILLGITNRYMVSFVTTNLVILFLAIMSYYKFEFLAEYLYPWDLFLYNNVINLLPNLYEEIDVTRLIVLSGIILAILVAVIVFIRLRKPPRLVRFSKWSRAGMVVAGLLVLSAFVFYRSFPVIDEAFEKRFGVFNQPWNQNNNYKVNGFFVTFLFNTQSAIVIPPQGYGEKKINRIADEIMGAQTAEESGDNSQTEQPNIIMIMNEAFWDPTLLSEDITFSQDPMPAVRKEQSGWLLSPEFGGGTANVEFEVLTGFTNTFIPSGSVPYQQYITQDLPALPAYLKGIGYKTLAVHPYPKWFWNRELVYGHLGFDDFIDIDRFDNPEYTGPYVSDAEVTQEIIRNIESTDEPLFTYAITMQNHTSYNAGRYEEEKISSQGGNLSDRMRNILDVYTQGVLDADAAFAELTAYLENSEEPTIVVFFGDHMPTLGLDYQVYKEAGYVPSGSGEAGWELEDTFNMRRTPLVFWNNFGAAQPEIETLSASFVAHHALDMAGIKKPPFYSFLKQMEGVMPGFTSDVKSAPDGSLYLVTPDDVDPLREQYMQIQYDILFGDQYSREKLFGVTK</sequence>
<evidence type="ECO:0000259" key="8">
    <source>
        <dbReference type="Pfam" id="PF00884"/>
    </source>
</evidence>
<feature type="domain" description="Sulfatase N-terminal" evidence="8">
    <location>
        <begin position="257"/>
        <end position="554"/>
    </location>
</feature>
<protein>
    <submittedName>
        <fullName evidence="9">Phosphoglycerol transferase MdoB</fullName>
    </submittedName>
</protein>
<feature type="transmembrane region" description="Helical" evidence="7">
    <location>
        <begin position="45"/>
        <end position="63"/>
    </location>
</feature>
<dbReference type="InterPro" id="IPR000917">
    <property type="entry name" value="Sulfatase_N"/>
</dbReference>
<feature type="transmembrane region" description="Helical" evidence="7">
    <location>
        <begin position="70"/>
        <end position="89"/>
    </location>
</feature>
<evidence type="ECO:0000256" key="4">
    <source>
        <dbReference type="ARBA" id="ARBA00022692"/>
    </source>
</evidence>
<feature type="transmembrane region" description="Helical" evidence="7">
    <location>
        <begin position="157"/>
        <end position="176"/>
    </location>
</feature>
<keyword evidence="10" id="KW-1185">Reference proteome</keyword>
<proteinExistence type="predicted"/>
<dbReference type="RefSeq" id="WP_177168368.1">
    <property type="nucleotide sequence ID" value="NZ_FNZF01000004.1"/>
</dbReference>
<dbReference type="EMBL" id="FNZF01000004">
    <property type="protein sequence ID" value="SEJ62901.1"/>
    <property type="molecule type" value="Genomic_DNA"/>
</dbReference>
<dbReference type="PANTHER" id="PTHR47371">
    <property type="entry name" value="LIPOTEICHOIC ACID SYNTHASE"/>
    <property type="match status" value="1"/>
</dbReference>
<dbReference type="STRING" id="426757.SAMN04488127_2342"/>
<dbReference type="GO" id="GO:0005886">
    <property type="term" value="C:plasma membrane"/>
    <property type="evidence" value="ECO:0007669"/>
    <property type="project" value="UniProtKB-SubCell"/>
</dbReference>
<dbReference type="PANTHER" id="PTHR47371:SF3">
    <property type="entry name" value="PHOSPHOGLYCEROL TRANSFERASE I"/>
    <property type="match status" value="1"/>
</dbReference>
<evidence type="ECO:0000256" key="7">
    <source>
        <dbReference type="SAM" id="Phobius"/>
    </source>
</evidence>
<evidence type="ECO:0000313" key="9">
    <source>
        <dbReference type="EMBL" id="SEJ62901.1"/>
    </source>
</evidence>
<evidence type="ECO:0000256" key="2">
    <source>
        <dbReference type="ARBA" id="ARBA00004936"/>
    </source>
</evidence>
<dbReference type="SUPFAM" id="SSF53649">
    <property type="entry name" value="Alkaline phosphatase-like"/>
    <property type="match status" value="1"/>
</dbReference>
<dbReference type="CDD" id="cd16015">
    <property type="entry name" value="LTA_synthase"/>
    <property type="match status" value="1"/>
</dbReference>
<keyword evidence="3" id="KW-1003">Cell membrane</keyword>
<keyword evidence="5 7" id="KW-1133">Transmembrane helix</keyword>
<reference evidence="10" key="1">
    <citation type="submission" date="2016-10" db="EMBL/GenBank/DDBJ databases">
        <authorList>
            <person name="Varghese N."/>
            <person name="Submissions S."/>
        </authorList>
    </citation>
    <scope>NUCLEOTIDE SEQUENCE [LARGE SCALE GENOMIC DNA]</scope>
    <source>
        <strain evidence="10">CGMCC 1.6763</strain>
    </source>
</reference>
<keyword evidence="4 7" id="KW-0812">Transmembrane</keyword>
<feature type="transmembrane region" description="Helical" evidence="7">
    <location>
        <begin position="7"/>
        <end position="25"/>
    </location>
</feature>
<name>A0A1H7ABD0_9BACL</name>
<evidence type="ECO:0000256" key="1">
    <source>
        <dbReference type="ARBA" id="ARBA00004651"/>
    </source>
</evidence>